<evidence type="ECO:0008006" key="4">
    <source>
        <dbReference type="Google" id="ProtNLM"/>
    </source>
</evidence>
<accession>A9EN25</accession>
<reference evidence="2 3" key="1">
    <citation type="journal article" date="2007" name="Nat. Biotechnol.">
        <title>Complete genome sequence of the myxobacterium Sorangium cellulosum.</title>
        <authorList>
            <person name="Schneiker S."/>
            <person name="Perlova O."/>
            <person name="Kaiser O."/>
            <person name="Gerth K."/>
            <person name="Alici A."/>
            <person name="Altmeyer M.O."/>
            <person name="Bartels D."/>
            <person name="Bekel T."/>
            <person name="Beyer S."/>
            <person name="Bode E."/>
            <person name="Bode H.B."/>
            <person name="Bolten C.J."/>
            <person name="Choudhuri J.V."/>
            <person name="Doss S."/>
            <person name="Elnakady Y.A."/>
            <person name="Frank B."/>
            <person name="Gaigalat L."/>
            <person name="Goesmann A."/>
            <person name="Groeger C."/>
            <person name="Gross F."/>
            <person name="Jelsbak L."/>
            <person name="Jelsbak L."/>
            <person name="Kalinowski J."/>
            <person name="Kegler C."/>
            <person name="Knauber T."/>
            <person name="Konietzny S."/>
            <person name="Kopp M."/>
            <person name="Krause L."/>
            <person name="Krug D."/>
            <person name="Linke B."/>
            <person name="Mahmud T."/>
            <person name="Martinez-Arias R."/>
            <person name="McHardy A.C."/>
            <person name="Merai M."/>
            <person name="Meyer F."/>
            <person name="Mormann S."/>
            <person name="Munoz-Dorado J."/>
            <person name="Perez J."/>
            <person name="Pradella S."/>
            <person name="Rachid S."/>
            <person name="Raddatz G."/>
            <person name="Rosenau F."/>
            <person name="Rueckert C."/>
            <person name="Sasse F."/>
            <person name="Scharfe M."/>
            <person name="Schuster S.C."/>
            <person name="Suen G."/>
            <person name="Treuner-Lange A."/>
            <person name="Velicer G.J."/>
            <person name="Vorholter F.-J."/>
            <person name="Weissman K.J."/>
            <person name="Welch R.D."/>
            <person name="Wenzel S.C."/>
            <person name="Whitworth D.E."/>
            <person name="Wilhelm S."/>
            <person name="Wittmann C."/>
            <person name="Bloecker H."/>
            <person name="Puehler A."/>
            <person name="Mueller R."/>
        </authorList>
    </citation>
    <scope>NUCLEOTIDE SEQUENCE [LARGE SCALE GENOMIC DNA]</scope>
    <source>
        <strain evidence="3">So ce56</strain>
    </source>
</reference>
<organism evidence="2 3">
    <name type="scientific">Sorangium cellulosum (strain So ce56)</name>
    <name type="common">Polyangium cellulosum (strain So ce56)</name>
    <dbReference type="NCBI Taxonomy" id="448385"/>
    <lineage>
        <taxon>Bacteria</taxon>
        <taxon>Pseudomonadati</taxon>
        <taxon>Myxococcota</taxon>
        <taxon>Polyangia</taxon>
        <taxon>Polyangiales</taxon>
        <taxon>Polyangiaceae</taxon>
        <taxon>Sorangium</taxon>
    </lineage>
</organism>
<dbReference type="KEGG" id="scl:sce0654"/>
<name>A9EN25_SORC5</name>
<evidence type="ECO:0000313" key="2">
    <source>
        <dbReference type="EMBL" id="CAN90811.1"/>
    </source>
</evidence>
<keyword evidence="3" id="KW-1185">Reference proteome</keyword>
<sequence>MKYLGVCGALATVGSLLALSACLEAEPAHVGLVSEAGGFVEPERRLASEGEESYCGAEVLRWRYEPSSGALKIANSRLLLNCCGQRAMHVDRIDSIYEITERDEPDAANPRCDSVCAFDFAVAIPEVAQRKIYVRLLRDVVDAQGSAELIWQGEIDVRKSAGEVVLDRVAAPGEACSGPQQPLTAQHPLAVQ</sequence>
<dbReference type="AlphaFoldDB" id="A9EN25"/>
<proteinExistence type="predicted"/>
<dbReference type="Proteomes" id="UP000002139">
    <property type="component" value="Chromosome"/>
</dbReference>
<dbReference type="PROSITE" id="PS51257">
    <property type="entry name" value="PROKAR_LIPOPROTEIN"/>
    <property type="match status" value="1"/>
</dbReference>
<dbReference type="HOGENOM" id="CLU_122867_0_0_7"/>
<dbReference type="BioCyc" id="SCEL448385:SCE_RS03430-MONOMER"/>
<evidence type="ECO:0000256" key="1">
    <source>
        <dbReference type="SAM" id="SignalP"/>
    </source>
</evidence>
<keyword evidence="1" id="KW-0732">Signal</keyword>
<gene>
    <name evidence="2" type="ordered locus">sce0654</name>
</gene>
<protein>
    <recommendedName>
        <fullName evidence="4">Secreted protein</fullName>
    </recommendedName>
</protein>
<feature type="signal peptide" evidence="1">
    <location>
        <begin position="1"/>
        <end position="18"/>
    </location>
</feature>
<dbReference type="EMBL" id="AM746676">
    <property type="protein sequence ID" value="CAN90811.1"/>
    <property type="molecule type" value="Genomic_DNA"/>
</dbReference>
<evidence type="ECO:0000313" key="3">
    <source>
        <dbReference type="Proteomes" id="UP000002139"/>
    </source>
</evidence>
<feature type="chain" id="PRO_5002735422" description="Secreted protein" evidence="1">
    <location>
        <begin position="19"/>
        <end position="192"/>
    </location>
</feature>
<dbReference type="RefSeq" id="WP_012233289.1">
    <property type="nucleotide sequence ID" value="NC_010162.1"/>
</dbReference>